<dbReference type="InterPro" id="IPR007074">
    <property type="entry name" value="LicD/FKTN/FKRP_NTP_transf"/>
</dbReference>
<dbReference type="InterPro" id="IPR052942">
    <property type="entry name" value="LPS_cholinephosphotransferase"/>
</dbReference>
<gene>
    <name evidence="2" type="ORF">MS2017_1282</name>
</gene>
<sequence>MKSDYLKLATLKDLQAEMLRLLQIVDRICKDNNIEYWLDASTLLGAVRHKGFVPWNSNCGICVPADEYLRLISMLDIESTVSANIFLFHEHNDIPRGLFEKLATTKIMLRNDGKLYAGHIHISPARFINKINKQKDKEVMGISEYFHSGDIAMHGVKVDKKYIKKTLKSALKEKEKFTQYVHFEYFSDCNNRDLKGLVRMESLDYYHNFNTYLSYVDIFPLKKYFFEGVEFFAPNNTDKYLKTLYGDYMKLPPKSQQTPKRLDELFFCNSIQFAMEVTTNSLTNDSQSFYHFSIRRFLASIARKVGVFKRLKGFDVAIKKLKNSALKYVKLI</sequence>
<dbReference type="PANTHER" id="PTHR43404:SF2">
    <property type="entry name" value="LIPOPOLYSACCHARIDE CHOLINEPHOSPHOTRANSFERASE LICD"/>
    <property type="match status" value="1"/>
</dbReference>
<accession>A0A3G3IMK9</accession>
<name>A0A3G3IMK9_9GAMM</name>
<protein>
    <recommendedName>
        <fullName evidence="1">LicD/FKTN/FKRP nucleotidyltransferase domain-containing protein</fullName>
    </recommendedName>
</protein>
<dbReference type="AlphaFoldDB" id="A0A3G3IMK9"/>
<evidence type="ECO:0000313" key="3">
    <source>
        <dbReference type="Proteomes" id="UP000278334"/>
    </source>
</evidence>
<dbReference type="EMBL" id="CP024634">
    <property type="protein sequence ID" value="AYQ56979.1"/>
    <property type="molecule type" value="Genomic_DNA"/>
</dbReference>
<dbReference type="KEGG" id="bthg:MS2017_1282"/>
<proteinExistence type="predicted"/>
<feature type="domain" description="LicD/FKTN/FKRP nucleotidyltransferase" evidence="1">
    <location>
        <begin position="29"/>
        <end position="246"/>
    </location>
</feature>
<organism evidence="2 3">
    <name type="scientific">Bathymodiolus thermophilus thioautotrophic gill symbiont</name>
    <dbReference type="NCBI Taxonomy" id="2360"/>
    <lineage>
        <taxon>Bacteria</taxon>
        <taxon>Pseudomonadati</taxon>
        <taxon>Pseudomonadota</taxon>
        <taxon>Gammaproteobacteria</taxon>
        <taxon>sulfur-oxidizing symbionts</taxon>
    </lineage>
</organism>
<dbReference type="GO" id="GO:0009100">
    <property type="term" value="P:glycoprotein metabolic process"/>
    <property type="evidence" value="ECO:0007669"/>
    <property type="project" value="UniProtKB-ARBA"/>
</dbReference>
<dbReference type="RefSeq" id="WP_122951652.1">
    <property type="nucleotide sequence ID" value="NZ_CP024634.1"/>
</dbReference>
<dbReference type="Pfam" id="PF04991">
    <property type="entry name" value="LicD"/>
    <property type="match status" value="1"/>
</dbReference>
<dbReference type="Proteomes" id="UP000278334">
    <property type="component" value="Chromosome"/>
</dbReference>
<evidence type="ECO:0000259" key="1">
    <source>
        <dbReference type="Pfam" id="PF04991"/>
    </source>
</evidence>
<dbReference type="PANTHER" id="PTHR43404">
    <property type="entry name" value="LIPOPOLYSACCHARIDE CHOLINEPHOSPHOTRANSFERASE LICD"/>
    <property type="match status" value="1"/>
</dbReference>
<reference evidence="2 3" key="1">
    <citation type="submission" date="2017-11" db="EMBL/GenBank/DDBJ databases">
        <title>Genome sequence of the bacterial symbiont EPR9N from a vent mussel Bathymodiolus thermophilus.</title>
        <authorList>
            <person name="Won Y.-J."/>
        </authorList>
    </citation>
    <scope>NUCLEOTIDE SEQUENCE [LARGE SCALE GENOMIC DNA]</scope>
    <source>
        <strain evidence="2 3">EPR9N</strain>
    </source>
</reference>
<evidence type="ECO:0000313" key="2">
    <source>
        <dbReference type="EMBL" id="AYQ56979.1"/>
    </source>
</evidence>